<dbReference type="RefSeq" id="WP_064584004.1">
    <property type="nucleotide sequence ID" value="NZ_CP015878.1"/>
</dbReference>
<dbReference type="AlphaFoldDB" id="A0A1A9KH53"/>
<evidence type="ECO:0000313" key="1">
    <source>
        <dbReference type="EMBL" id="ANI16751.1"/>
    </source>
</evidence>
<organism evidence="1 2">
    <name type="scientific">Pseudomonas citronellolis</name>
    <dbReference type="NCBI Taxonomy" id="53408"/>
    <lineage>
        <taxon>Bacteria</taxon>
        <taxon>Pseudomonadati</taxon>
        <taxon>Pseudomonadota</taxon>
        <taxon>Gammaproteobacteria</taxon>
        <taxon>Pseudomonadales</taxon>
        <taxon>Pseudomonadaceae</taxon>
        <taxon>Pseudomonas</taxon>
    </lineage>
</organism>
<gene>
    <name evidence="1" type="ORF">A9C11_23510</name>
</gene>
<proteinExistence type="predicted"/>
<accession>A0A1A9KH53</accession>
<sequence>MPKKQPGGATSPLSSASRARYLPEEDEIILAHYREKGATWVAQQLNRSKLAVQWRAIAIGAARTERGSPANTELHERIIQLRLAGMTIHGAAVAAKCSDSTVKKVWAGYKNKPKGPLTNVWDLAKGDRFCIPGDQRVWTFQKMDGAYCMAADQHGNVLNCMGRVSRIPSARPN</sequence>
<name>A0A1A9KH53_9PSED</name>
<protein>
    <submittedName>
        <fullName evidence="1">Uncharacterized protein</fullName>
    </submittedName>
</protein>
<dbReference type="EMBL" id="CP015878">
    <property type="protein sequence ID" value="ANI16751.1"/>
    <property type="molecule type" value="Genomic_DNA"/>
</dbReference>
<evidence type="ECO:0000313" key="2">
    <source>
        <dbReference type="Proteomes" id="UP000077748"/>
    </source>
</evidence>
<dbReference type="Proteomes" id="UP000077748">
    <property type="component" value="Chromosome"/>
</dbReference>
<reference evidence="1 2" key="1">
    <citation type="submission" date="2016-05" db="EMBL/GenBank/DDBJ databases">
        <title>Genome Sequence of Pseudomonas citronellolis Strain SJTE-3, an Estrogens and Persistent Organic Pollutants degradation strain.</title>
        <authorList>
            <person name="Liang R."/>
        </authorList>
    </citation>
    <scope>NUCLEOTIDE SEQUENCE [LARGE SCALE GENOMIC DNA]</scope>
    <source>
        <strain evidence="1 2">SJTE-3</strain>
    </source>
</reference>